<name>K1R930_MAGGI</name>
<reference evidence="2" key="1">
    <citation type="journal article" date="2012" name="Nature">
        <title>The oyster genome reveals stress adaptation and complexity of shell formation.</title>
        <authorList>
            <person name="Zhang G."/>
            <person name="Fang X."/>
            <person name="Guo X."/>
            <person name="Li L."/>
            <person name="Luo R."/>
            <person name="Xu F."/>
            <person name="Yang P."/>
            <person name="Zhang L."/>
            <person name="Wang X."/>
            <person name="Qi H."/>
            <person name="Xiong Z."/>
            <person name="Que H."/>
            <person name="Xie Y."/>
            <person name="Holland P.W."/>
            <person name="Paps J."/>
            <person name="Zhu Y."/>
            <person name="Wu F."/>
            <person name="Chen Y."/>
            <person name="Wang J."/>
            <person name="Peng C."/>
            <person name="Meng J."/>
            <person name="Yang L."/>
            <person name="Liu J."/>
            <person name="Wen B."/>
            <person name="Zhang N."/>
            <person name="Huang Z."/>
            <person name="Zhu Q."/>
            <person name="Feng Y."/>
            <person name="Mount A."/>
            <person name="Hedgecock D."/>
            <person name="Xu Z."/>
            <person name="Liu Y."/>
            <person name="Domazet-Loso T."/>
            <person name="Du Y."/>
            <person name="Sun X."/>
            <person name="Zhang S."/>
            <person name="Liu B."/>
            <person name="Cheng P."/>
            <person name="Jiang X."/>
            <person name="Li J."/>
            <person name="Fan D."/>
            <person name="Wang W."/>
            <person name="Fu W."/>
            <person name="Wang T."/>
            <person name="Wang B."/>
            <person name="Zhang J."/>
            <person name="Peng Z."/>
            <person name="Li Y."/>
            <person name="Li N."/>
            <person name="Wang J."/>
            <person name="Chen M."/>
            <person name="He Y."/>
            <person name="Tan F."/>
            <person name="Song X."/>
            <person name="Zheng Q."/>
            <person name="Huang R."/>
            <person name="Yang H."/>
            <person name="Du X."/>
            <person name="Chen L."/>
            <person name="Yang M."/>
            <person name="Gaffney P.M."/>
            <person name="Wang S."/>
            <person name="Luo L."/>
            <person name="She Z."/>
            <person name="Ming Y."/>
            <person name="Huang W."/>
            <person name="Zhang S."/>
            <person name="Huang B."/>
            <person name="Zhang Y."/>
            <person name="Qu T."/>
            <person name="Ni P."/>
            <person name="Miao G."/>
            <person name="Wang J."/>
            <person name="Wang Q."/>
            <person name="Steinberg C.E."/>
            <person name="Wang H."/>
            <person name="Li N."/>
            <person name="Qian L."/>
            <person name="Zhang G."/>
            <person name="Li Y."/>
            <person name="Yang H."/>
            <person name="Liu X."/>
            <person name="Wang J."/>
            <person name="Yin Y."/>
            <person name="Wang J."/>
        </authorList>
    </citation>
    <scope>NUCLEOTIDE SEQUENCE [LARGE SCALE GENOMIC DNA]</scope>
    <source>
        <strain evidence="2">05x7-T-G4-1.051#20</strain>
    </source>
</reference>
<gene>
    <name evidence="2" type="ORF">CGI_10016548</name>
</gene>
<feature type="domain" description="Tyrosine-protein kinase ephrin type A/B receptor-like" evidence="1">
    <location>
        <begin position="118"/>
        <end position="156"/>
    </location>
</feature>
<dbReference type="AlphaFoldDB" id="K1R930"/>
<dbReference type="PANTHER" id="PTHR46967">
    <property type="entry name" value="INSULIN-LIKE GROWTH FACTOR BINDING PROTEIN,N-TERMINAL"/>
    <property type="match status" value="1"/>
</dbReference>
<dbReference type="SUPFAM" id="SSF57184">
    <property type="entry name" value="Growth factor receptor domain"/>
    <property type="match status" value="1"/>
</dbReference>
<dbReference type="SMART" id="SM01411">
    <property type="entry name" value="Ephrin_rec_like"/>
    <property type="match status" value="1"/>
</dbReference>
<accession>K1R930</accession>
<dbReference type="HOGENOM" id="CLU_1469595_0_0_1"/>
<dbReference type="InterPro" id="IPR009030">
    <property type="entry name" value="Growth_fac_rcpt_cys_sf"/>
</dbReference>
<dbReference type="InterPro" id="IPR011641">
    <property type="entry name" value="Tyr-kin_ephrin_A/B_rcpt-like"/>
</dbReference>
<dbReference type="Gene3D" id="2.10.50.10">
    <property type="entry name" value="Tumor Necrosis Factor Receptor, subunit A, domain 2"/>
    <property type="match status" value="1"/>
</dbReference>
<dbReference type="Pfam" id="PF07699">
    <property type="entry name" value="Ephrin_rec_like"/>
    <property type="match status" value="1"/>
</dbReference>
<protein>
    <recommendedName>
        <fullName evidence="1">Tyrosine-protein kinase ephrin type A/B receptor-like domain-containing protein</fullName>
    </recommendedName>
</protein>
<dbReference type="InParanoid" id="K1R930"/>
<proteinExistence type="predicted"/>
<dbReference type="EMBL" id="JH816737">
    <property type="protein sequence ID" value="EKC30486.1"/>
    <property type="molecule type" value="Genomic_DNA"/>
</dbReference>
<sequence length="184" mass="20465">MSYLVDCRVWRVFIEAIIYSENFGVLHSFQNNASGSHFQCGINSREADDIEFEGVPDSNSIFANILNSSRKILGTCEDAFCPVRHKCVPAKNTHFCTSTACKAGTYGKEDQCLPCPVGQYNDGFKQWCSYCPPGSYNDQTGSSFCKLCAPGTYMDHSLYGQTTQASCKPCPVGYFQDFPEIFNK</sequence>
<organism evidence="2">
    <name type="scientific">Magallana gigas</name>
    <name type="common">Pacific oyster</name>
    <name type="synonym">Crassostrea gigas</name>
    <dbReference type="NCBI Taxonomy" id="29159"/>
    <lineage>
        <taxon>Eukaryota</taxon>
        <taxon>Metazoa</taxon>
        <taxon>Spiralia</taxon>
        <taxon>Lophotrochozoa</taxon>
        <taxon>Mollusca</taxon>
        <taxon>Bivalvia</taxon>
        <taxon>Autobranchia</taxon>
        <taxon>Pteriomorphia</taxon>
        <taxon>Ostreida</taxon>
        <taxon>Ostreoidea</taxon>
        <taxon>Ostreidae</taxon>
        <taxon>Magallana</taxon>
    </lineage>
</organism>
<evidence type="ECO:0000313" key="2">
    <source>
        <dbReference type="EMBL" id="EKC30486.1"/>
    </source>
</evidence>
<dbReference type="PANTHER" id="PTHR46967:SF1">
    <property type="entry name" value="KERATIN-ASSOCIATED PROTEIN 16-1-LIKE"/>
    <property type="match status" value="1"/>
</dbReference>
<evidence type="ECO:0000259" key="1">
    <source>
        <dbReference type="Pfam" id="PF07699"/>
    </source>
</evidence>